<evidence type="ECO:0000313" key="4">
    <source>
        <dbReference type="Proteomes" id="UP000321301"/>
    </source>
</evidence>
<keyword evidence="1" id="KW-1133">Transmembrane helix</keyword>
<organism evidence="3 4">
    <name type="scientific">Cyclobacterium qasimii</name>
    <dbReference type="NCBI Taxonomy" id="1350429"/>
    <lineage>
        <taxon>Bacteria</taxon>
        <taxon>Pseudomonadati</taxon>
        <taxon>Bacteroidota</taxon>
        <taxon>Cytophagia</taxon>
        <taxon>Cytophagales</taxon>
        <taxon>Cyclobacteriaceae</taxon>
        <taxon>Cyclobacterium</taxon>
    </lineage>
</organism>
<dbReference type="EMBL" id="BJYV01000035">
    <property type="protein sequence ID" value="GEO24036.1"/>
    <property type="molecule type" value="Genomic_DNA"/>
</dbReference>
<evidence type="ECO:0000256" key="1">
    <source>
        <dbReference type="SAM" id="Phobius"/>
    </source>
</evidence>
<proteinExistence type="predicted"/>
<protein>
    <recommendedName>
        <fullName evidence="2">SMODS and SLOG-associating 2TM effector domain-containing protein</fullName>
    </recommendedName>
</protein>
<dbReference type="AlphaFoldDB" id="A0A512CIL9"/>
<name>A0A512CIL9_9BACT</name>
<keyword evidence="4" id="KW-1185">Reference proteome</keyword>
<gene>
    <name evidence="3" type="ORF">CQA01_45700</name>
</gene>
<keyword evidence="1" id="KW-0812">Transmembrane</keyword>
<dbReference type="InterPro" id="IPR041115">
    <property type="entry name" value="SLATT_5"/>
</dbReference>
<feature type="transmembrane region" description="Helical" evidence="1">
    <location>
        <begin position="46"/>
        <end position="67"/>
    </location>
</feature>
<sequence length="212" mass="25056">MSEELKTTSGQQYLDKDFSVELNFKFWTTKGARFVASHRLKSINKLSSYSLGFLSAYLIILGLLSVFEMGPELLISTKHFALISTSLSILILVFSQLEGSNDYRLRAEKFHDCALEISELYNKLRYFKTSSIEQYKINKLSEDLSIEYSKVLKKYENHKYIDFLMFQTTKNDYFKLNWLNIGIIKLRYYWSTQFLYHILIVLPPILIYWLVK</sequence>
<feature type="transmembrane region" description="Helical" evidence="1">
    <location>
        <begin position="194"/>
        <end position="211"/>
    </location>
</feature>
<feature type="transmembrane region" description="Helical" evidence="1">
    <location>
        <begin position="79"/>
        <end position="97"/>
    </location>
</feature>
<accession>A0A512CIL9</accession>
<dbReference type="Pfam" id="PF18160">
    <property type="entry name" value="SLATT_5"/>
    <property type="match status" value="1"/>
</dbReference>
<dbReference type="Proteomes" id="UP000321301">
    <property type="component" value="Unassembled WGS sequence"/>
</dbReference>
<dbReference type="NCBIfam" id="NF033631">
    <property type="entry name" value="SLATT_5"/>
    <property type="match status" value="1"/>
</dbReference>
<comment type="caution">
    <text evidence="3">The sequence shown here is derived from an EMBL/GenBank/DDBJ whole genome shotgun (WGS) entry which is preliminary data.</text>
</comment>
<keyword evidence="1" id="KW-0472">Membrane</keyword>
<evidence type="ECO:0000259" key="2">
    <source>
        <dbReference type="Pfam" id="PF18160"/>
    </source>
</evidence>
<dbReference type="RefSeq" id="WP_020890779.1">
    <property type="nucleotide sequence ID" value="NZ_BJYV01000035.1"/>
</dbReference>
<feature type="domain" description="SMODS and SLOG-associating 2TM effector" evidence="2">
    <location>
        <begin position="16"/>
        <end position="209"/>
    </location>
</feature>
<reference evidence="3 4" key="1">
    <citation type="submission" date="2019-07" db="EMBL/GenBank/DDBJ databases">
        <title>Whole genome shotgun sequence of Cyclobacterium qasimii NBRC 106168.</title>
        <authorList>
            <person name="Hosoyama A."/>
            <person name="Uohara A."/>
            <person name="Ohji S."/>
            <person name="Ichikawa N."/>
        </authorList>
    </citation>
    <scope>NUCLEOTIDE SEQUENCE [LARGE SCALE GENOMIC DNA]</scope>
    <source>
        <strain evidence="3 4">NBRC 106168</strain>
    </source>
</reference>
<evidence type="ECO:0000313" key="3">
    <source>
        <dbReference type="EMBL" id="GEO24036.1"/>
    </source>
</evidence>